<name>A0A9P4VL02_9PEZI</name>
<reference evidence="2" key="1">
    <citation type="journal article" date="2020" name="Stud. Mycol.">
        <title>101 Dothideomycetes genomes: a test case for predicting lifestyles and emergence of pathogens.</title>
        <authorList>
            <person name="Haridas S."/>
            <person name="Albert R."/>
            <person name="Binder M."/>
            <person name="Bloem J."/>
            <person name="Labutti K."/>
            <person name="Salamov A."/>
            <person name="Andreopoulos B."/>
            <person name="Baker S."/>
            <person name="Barry K."/>
            <person name="Bills G."/>
            <person name="Bluhm B."/>
            <person name="Cannon C."/>
            <person name="Castanera R."/>
            <person name="Culley D."/>
            <person name="Daum C."/>
            <person name="Ezra D."/>
            <person name="Gonzalez J."/>
            <person name="Henrissat B."/>
            <person name="Kuo A."/>
            <person name="Liang C."/>
            <person name="Lipzen A."/>
            <person name="Lutzoni F."/>
            <person name="Magnuson J."/>
            <person name="Mondo S."/>
            <person name="Nolan M."/>
            <person name="Ohm R."/>
            <person name="Pangilinan J."/>
            <person name="Park H.-J."/>
            <person name="Ramirez L."/>
            <person name="Alfaro M."/>
            <person name="Sun H."/>
            <person name="Tritt A."/>
            <person name="Yoshinaga Y."/>
            <person name="Zwiers L.-H."/>
            <person name="Turgeon B."/>
            <person name="Goodwin S."/>
            <person name="Spatafora J."/>
            <person name="Crous P."/>
            <person name="Grigoriev I."/>
        </authorList>
    </citation>
    <scope>NUCLEOTIDE SEQUENCE</scope>
    <source>
        <strain evidence="2">CBS 101060</strain>
    </source>
</reference>
<evidence type="ECO:0000313" key="2">
    <source>
        <dbReference type="EMBL" id="KAF2836951.1"/>
    </source>
</evidence>
<protein>
    <submittedName>
        <fullName evidence="2">Uncharacterized protein</fullName>
    </submittedName>
</protein>
<comment type="caution">
    <text evidence="2">The sequence shown here is derived from an EMBL/GenBank/DDBJ whole genome shotgun (WGS) entry which is preliminary data.</text>
</comment>
<accession>A0A9P4VL02</accession>
<feature type="compositionally biased region" description="Basic residues" evidence="1">
    <location>
        <begin position="82"/>
        <end position="95"/>
    </location>
</feature>
<organism evidence="2 3">
    <name type="scientific">Patellaria atrata CBS 101060</name>
    <dbReference type="NCBI Taxonomy" id="1346257"/>
    <lineage>
        <taxon>Eukaryota</taxon>
        <taxon>Fungi</taxon>
        <taxon>Dikarya</taxon>
        <taxon>Ascomycota</taxon>
        <taxon>Pezizomycotina</taxon>
        <taxon>Dothideomycetes</taxon>
        <taxon>Dothideomycetes incertae sedis</taxon>
        <taxon>Patellariales</taxon>
        <taxon>Patellariaceae</taxon>
        <taxon>Patellaria</taxon>
    </lineage>
</organism>
<dbReference type="Proteomes" id="UP000799429">
    <property type="component" value="Unassembled WGS sequence"/>
</dbReference>
<feature type="region of interest" description="Disordered" evidence="1">
    <location>
        <begin position="1"/>
        <end position="103"/>
    </location>
</feature>
<proteinExistence type="predicted"/>
<sequence>MTNERRQPSKTLSSGKQYSNMLPPPVPAPPKMAAWARPPMYSPPRTPKVSTGKKAGDLKKVTPPKPVKVSRPKPVKYQNPKPVKRAKPAKRHAQKKSSSCVVM</sequence>
<gene>
    <name evidence="2" type="ORF">M501DRAFT_996086</name>
</gene>
<evidence type="ECO:0000256" key="1">
    <source>
        <dbReference type="SAM" id="MobiDB-lite"/>
    </source>
</evidence>
<evidence type="ECO:0000313" key="3">
    <source>
        <dbReference type="Proteomes" id="UP000799429"/>
    </source>
</evidence>
<keyword evidence="3" id="KW-1185">Reference proteome</keyword>
<dbReference type="EMBL" id="MU006101">
    <property type="protein sequence ID" value="KAF2836951.1"/>
    <property type="molecule type" value="Genomic_DNA"/>
</dbReference>
<dbReference type="AlphaFoldDB" id="A0A9P4VL02"/>
<feature type="compositionally biased region" description="Polar residues" evidence="1">
    <location>
        <begin position="8"/>
        <end position="20"/>
    </location>
</feature>